<proteinExistence type="predicted"/>
<dbReference type="SUPFAM" id="SSF48452">
    <property type="entry name" value="TPR-like"/>
    <property type="match status" value="1"/>
</dbReference>
<dbReference type="InterPro" id="IPR019734">
    <property type="entry name" value="TPR_rpt"/>
</dbReference>
<dbReference type="RefSeq" id="WP_176009871.1">
    <property type="nucleotide sequence ID" value="NZ_CP041372.2"/>
</dbReference>
<sequence length="345" mass="39725">MAKRADDREDNVILFPGLVSKLVDRGMSALKEKKYFDALTYFQQSTDLEPEHPQARYGLVITNIELNRLQEARLHCESMLNEGIGEYYDIVKVYVSLLIQIGDYQQVVDILEGLLEEDKLPSSMAESFFHILSFARQMTENDEPIVEEDRAVFSTPKEDLLTMLEDGSVDQQWGAIQQLSNYELQDVIEAYRVFLKGKQNNPVLKSYVLQMLKELDADERVDVHKFGQDYQVDIATLENVFHEDFGKAVLDRLEEVLNQKNPSLLEVIQQVWWHYLFALYPKKPVPADIDSWACSLHITGFTMLGFEEEEESIIGEYDTDKERVAYVVSQLKEVEGVMFSPGLDS</sequence>
<dbReference type="InterPro" id="IPR011990">
    <property type="entry name" value="TPR-like_helical_dom_sf"/>
</dbReference>
<feature type="repeat" description="TPR" evidence="1">
    <location>
        <begin position="19"/>
        <end position="52"/>
    </location>
</feature>
<keyword evidence="1" id="KW-0802">TPR repeat</keyword>
<reference evidence="3" key="1">
    <citation type="submission" date="2019-07" db="EMBL/GenBank/DDBJ databases">
        <title>Bacillus alkalisoli sp. nov. isolated from saline soil.</title>
        <authorList>
            <person name="Sun J.-Q."/>
            <person name="Xu L."/>
        </authorList>
    </citation>
    <scope>NUCLEOTIDE SEQUENCE [LARGE SCALE GENOMIC DNA]</scope>
    <source>
        <strain evidence="3">M4U3P1</strain>
    </source>
</reference>
<gene>
    <name evidence="2" type="ORF">FLK61_35055</name>
</gene>
<evidence type="ECO:0000313" key="3">
    <source>
        <dbReference type="Proteomes" id="UP000318138"/>
    </source>
</evidence>
<dbReference type="Pfam" id="PF14559">
    <property type="entry name" value="TPR_19"/>
    <property type="match status" value="1"/>
</dbReference>
<dbReference type="EMBL" id="CP041372">
    <property type="protein sequence ID" value="QKS71888.1"/>
    <property type="molecule type" value="Genomic_DNA"/>
</dbReference>
<keyword evidence="3" id="KW-1185">Reference proteome</keyword>
<name>A0A859FGE3_9BACI</name>
<dbReference type="Gene3D" id="1.25.40.10">
    <property type="entry name" value="Tetratricopeptide repeat domain"/>
    <property type="match status" value="1"/>
</dbReference>
<evidence type="ECO:0000313" key="2">
    <source>
        <dbReference type="EMBL" id="QKS71888.1"/>
    </source>
</evidence>
<organism evidence="2 3">
    <name type="scientific">Paenalkalicoccus suaedae</name>
    <dbReference type="NCBI Taxonomy" id="2592382"/>
    <lineage>
        <taxon>Bacteria</taxon>
        <taxon>Bacillati</taxon>
        <taxon>Bacillota</taxon>
        <taxon>Bacilli</taxon>
        <taxon>Bacillales</taxon>
        <taxon>Bacillaceae</taxon>
        <taxon>Paenalkalicoccus</taxon>
    </lineage>
</organism>
<protein>
    <submittedName>
        <fullName evidence="2">Tetratricopeptide repeat protein</fullName>
    </submittedName>
</protein>
<dbReference type="KEGG" id="psua:FLK61_35055"/>
<dbReference type="AlphaFoldDB" id="A0A859FGE3"/>
<dbReference type="Proteomes" id="UP000318138">
    <property type="component" value="Chromosome"/>
</dbReference>
<dbReference type="PROSITE" id="PS50005">
    <property type="entry name" value="TPR"/>
    <property type="match status" value="1"/>
</dbReference>
<accession>A0A859FGE3</accession>
<evidence type="ECO:0000256" key="1">
    <source>
        <dbReference type="PROSITE-ProRule" id="PRU00339"/>
    </source>
</evidence>